<keyword evidence="2" id="KW-1185">Reference proteome</keyword>
<dbReference type="AlphaFoldDB" id="A0A9Q8LDX9"/>
<sequence>MVSTIKDSVASASGTSDLHNIFPFFELPRELRDMVYDEGLDDHEMTLKCGMMLRAMAVANTNFLLVNRQFQEEYQQRVRKTAALTFQDRDRFHFETFNLPAGATRVIFIELNIAAIVSHNLTAFQGDPVTHNRWVAKMLQQQQNLRELSININVDFFSPGFTPEHMRDQLNSCFWTTPTQLSALHVHDIHRRKGRQHQKDHFNFSYQDKVVLKWSSATRKVELVERELYRPIAGEVTAKERAGRGGAAADRCSRSFGLISQRSLE</sequence>
<gene>
    <name evidence="1" type="ORF">CLAFUR5_08163</name>
</gene>
<dbReference type="KEGG" id="ffu:CLAFUR5_08163"/>
<dbReference type="Proteomes" id="UP000756132">
    <property type="component" value="Chromosome 3"/>
</dbReference>
<evidence type="ECO:0000313" key="1">
    <source>
        <dbReference type="EMBL" id="UJO15610.1"/>
    </source>
</evidence>
<evidence type="ECO:0000313" key="2">
    <source>
        <dbReference type="Proteomes" id="UP000756132"/>
    </source>
</evidence>
<proteinExistence type="predicted"/>
<dbReference type="RefSeq" id="XP_047759976.1">
    <property type="nucleotide sequence ID" value="XM_047907311.1"/>
</dbReference>
<reference evidence="1" key="1">
    <citation type="submission" date="2021-12" db="EMBL/GenBank/DDBJ databases">
        <authorList>
            <person name="Zaccaron A."/>
            <person name="Stergiopoulos I."/>
        </authorList>
    </citation>
    <scope>NUCLEOTIDE SEQUENCE</scope>
    <source>
        <strain evidence="1">Race5_Kim</strain>
    </source>
</reference>
<dbReference type="OrthoDB" id="3636481at2759"/>
<name>A0A9Q8LDX9_PASFU</name>
<organism evidence="1 2">
    <name type="scientific">Passalora fulva</name>
    <name type="common">Tomato leaf mold</name>
    <name type="synonym">Cladosporium fulvum</name>
    <dbReference type="NCBI Taxonomy" id="5499"/>
    <lineage>
        <taxon>Eukaryota</taxon>
        <taxon>Fungi</taxon>
        <taxon>Dikarya</taxon>
        <taxon>Ascomycota</taxon>
        <taxon>Pezizomycotina</taxon>
        <taxon>Dothideomycetes</taxon>
        <taxon>Dothideomycetidae</taxon>
        <taxon>Mycosphaerellales</taxon>
        <taxon>Mycosphaerellaceae</taxon>
        <taxon>Fulvia</taxon>
    </lineage>
</organism>
<dbReference type="GeneID" id="71988041"/>
<dbReference type="EMBL" id="CP090165">
    <property type="protein sequence ID" value="UJO15610.1"/>
    <property type="molecule type" value="Genomic_DNA"/>
</dbReference>
<accession>A0A9Q8LDX9</accession>
<dbReference type="OMA" id="DFSHEDK"/>
<protein>
    <submittedName>
        <fullName evidence="1">Uncharacterized protein</fullName>
    </submittedName>
</protein>
<reference evidence="1" key="2">
    <citation type="journal article" date="2022" name="Microb. Genom.">
        <title>A chromosome-scale genome assembly of the tomato pathogen Cladosporium fulvum reveals a compartmentalized genome architecture and the presence of a dispensable chromosome.</title>
        <authorList>
            <person name="Zaccaron A.Z."/>
            <person name="Chen L.H."/>
            <person name="Samaras A."/>
            <person name="Stergiopoulos I."/>
        </authorList>
    </citation>
    <scope>NUCLEOTIDE SEQUENCE</scope>
    <source>
        <strain evidence="1">Race5_Kim</strain>
    </source>
</reference>